<evidence type="ECO:0000313" key="1">
    <source>
        <dbReference type="EMBL" id="CAH3192163.1"/>
    </source>
</evidence>
<accession>A0ABN8SQW6</accession>
<sequence length="229" mass="25935">MLNEGISLLTNRQKIIKLADKSEFGWATLSSNPCKRRREEPTPNFQLLRLHQAMLPGLVVRRVSFFLLLLVIFIPKVDTWETFSEAPTCVFDVGREVTGPVPGPLKMNSCPQDANFDFLDLDQYEFDQSEQGIVGSSFIQGKLHANLSFWHDTVRVSDFVLDIIESSYKILFQETPLPYSIENRSSALIHRGLSSGGCFRVADAWLYKRGFSLSSVLQSFACWCAVMKT</sequence>
<keyword evidence="2" id="KW-1185">Reference proteome</keyword>
<gene>
    <name evidence="1" type="ORF">PEVE_00023419</name>
</gene>
<dbReference type="Proteomes" id="UP001159427">
    <property type="component" value="Unassembled WGS sequence"/>
</dbReference>
<reference evidence="1 2" key="1">
    <citation type="submission" date="2022-05" db="EMBL/GenBank/DDBJ databases">
        <authorList>
            <consortium name="Genoscope - CEA"/>
            <person name="William W."/>
        </authorList>
    </citation>
    <scope>NUCLEOTIDE SEQUENCE [LARGE SCALE GENOMIC DNA]</scope>
</reference>
<evidence type="ECO:0000313" key="2">
    <source>
        <dbReference type="Proteomes" id="UP001159427"/>
    </source>
</evidence>
<name>A0ABN8SQW6_9CNID</name>
<proteinExistence type="predicted"/>
<dbReference type="EMBL" id="CALNXI010003103">
    <property type="protein sequence ID" value="CAH3192163.1"/>
    <property type="molecule type" value="Genomic_DNA"/>
</dbReference>
<comment type="caution">
    <text evidence="1">The sequence shown here is derived from an EMBL/GenBank/DDBJ whole genome shotgun (WGS) entry which is preliminary data.</text>
</comment>
<organism evidence="1 2">
    <name type="scientific">Porites evermanni</name>
    <dbReference type="NCBI Taxonomy" id="104178"/>
    <lineage>
        <taxon>Eukaryota</taxon>
        <taxon>Metazoa</taxon>
        <taxon>Cnidaria</taxon>
        <taxon>Anthozoa</taxon>
        <taxon>Hexacorallia</taxon>
        <taxon>Scleractinia</taxon>
        <taxon>Fungiina</taxon>
        <taxon>Poritidae</taxon>
        <taxon>Porites</taxon>
    </lineage>
</organism>
<protein>
    <submittedName>
        <fullName evidence="1">Uncharacterized protein</fullName>
    </submittedName>
</protein>